<evidence type="ECO:0000313" key="3">
    <source>
        <dbReference type="Proteomes" id="UP001375240"/>
    </source>
</evidence>
<protein>
    <recommendedName>
        <fullName evidence="1">F-box domain-containing protein</fullName>
    </recommendedName>
</protein>
<accession>A0AAV9UTZ7</accession>
<keyword evidence="3" id="KW-1185">Reference proteome</keyword>
<dbReference type="EMBL" id="JAVHNQ010000005">
    <property type="protein sequence ID" value="KAK6346578.1"/>
    <property type="molecule type" value="Genomic_DNA"/>
</dbReference>
<name>A0AAV9UTZ7_9PEZI</name>
<dbReference type="Proteomes" id="UP001375240">
    <property type="component" value="Unassembled WGS sequence"/>
</dbReference>
<organism evidence="2 3">
    <name type="scientific">Orbilia brochopaga</name>
    <dbReference type="NCBI Taxonomy" id="3140254"/>
    <lineage>
        <taxon>Eukaryota</taxon>
        <taxon>Fungi</taxon>
        <taxon>Dikarya</taxon>
        <taxon>Ascomycota</taxon>
        <taxon>Pezizomycotina</taxon>
        <taxon>Orbiliomycetes</taxon>
        <taxon>Orbiliales</taxon>
        <taxon>Orbiliaceae</taxon>
        <taxon>Orbilia</taxon>
    </lineage>
</organism>
<dbReference type="AlphaFoldDB" id="A0AAV9UTZ7"/>
<evidence type="ECO:0000313" key="2">
    <source>
        <dbReference type="EMBL" id="KAK6346578.1"/>
    </source>
</evidence>
<sequence length="476" mass="54960">MSFGGYWQGQQDLVRKHHKFEIGYVEFPPRRDAPPVWHGPVSRPKKPTRDVVWWRKKEITDIKTTPNRPIDQGRGPNGYFLLRLLSEPDPIARDIVSLLHVADLNSLMYTCRSFRKALTGNGAWSWMLTKLNFGDENQGAADAFKGLRSLEYRFPLWDNGSVSSILGRFNNSAILASITLDHTAINALGLKWLLRNFPRLGHISMRYCKNLRLQDIQSVLEEYSAWDSFAPVRLKETFIDYWGTPEIYMVTYLMLVDATPLVDIQHVAEKIRFIARMIRSNVFLCQRNHYDDGVIPADVVAWAKKCPPGTFDKPHTFYPCEVKDITCSMCDTSFTRRFCLKCWPTQICSYCQEFHCGNCDINSYEPRKYSGEVVPGPLLDLKTSQQCCSDIGHEFRIKHYFHQHCWPEAERVGICKGCEKFTCWTLPTLSCPHCLRRQCPDTPGYAERKCQHCGMDNSYDADVKSLSKRLSFDYLD</sequence>
<feature type="domain" description="F-box" evidence="1">
    <location>
        <begin position="81"/>
        <end position="127"/>
    </location>
</feature>
<dbReference type="PROSITE" id="PS50181">
    <property type="entry name" value="FBOX"/>
    <property type="match status" value="1"/>
</dbReference>
<evidence type="ECO:0000259" key="1">
    <source>
        <dbReference type="PROSITE" id="PS50181"/>
    </source>
</evidence>
<gene>
    <name evidence="2" type="ORF">TWF696_006700</name>
</gene>
<proteinExistence type="predicted"/>
<reference evidence="2 3" key="1">
    <citation type="submission" date="2019-10" db="EMBL/GenBank/DDBJ databases">
        <authorList>
            <person name="Palmer J.M."/>
        </authorList>
    </citation>
    <scope>NUCLEOTIDE SEQUENCE [LARGE SCALE GENOMIC DNA]</scope>
    <source>
        <strain evidence="2 3">TWF696</strain>
    </source>
</reference>
<comment type="caution">
    <text evidence="2">The sequence shown here is derived from an EMBL/GenBank/DDBJ whole genome shotgun (WGS) entry which is preliminary data.</text>
</comment>
<dbReference type="InterPro" id="IPR001810">
    <property type="entry name" value="F-box_dom"/>
</dbReference>